<dbReference type="PROSITE" id="PS00107">
    <property type="entry name" value="PROTEIN_KINASE_ATP"/>
    <property type="match status" value="1"/>
</dbReference>
<dbReference type="SMART" id="SM00220">
    <property type="entry name" value="S_TKc"/>
    <property type="match status" value="1"/>
</dbReference>
<evidence type="ECO:0000256" key="5">
    <source>
        <dbReference type="SAM" id="Coils"/>
    </source>
</evidence>
<dbReference type="Pfam" id="PF00069">
    <property type="entry name" value="Pkinase"/>
    <property type="match status" value="1"/>
</dbReference>
<dbReference type="PROSITE" id="PS00108">
    <property type="entry name" value="PROTEIN_KINASE_ST"/>
    <property type="match status" value="1"/>
</dbReference>
<evidence type="ECO:0000259" key="7">
    <source>
        <dbReference type="PROSITE" id="PS50011"/>
    </source>
</evidence>
<evidence type="ECO:0000256" key="6">
    <source>
        <dbReference type="SAM" id="MobiDB-lite"/>
    </source>
</evidence>
<keyword evidence="3 4" id="KW-0067">ATP-binding</keyword>
<protein>
    <recommendedName>
        <fullName evidence="7">Protein kinase domain-containing protein</fullName>
    </recommendedName>
</protein>
<dbReference type="InterPro" id="IPR011009">
    <property type="entry name" value="Kinase-like_dom_sf"/>
</dbReference>
<name>A0A8J8P703_HALGN</name>
<evidence type="ECO:0000256" key="4">
    <source>
        <dbReference type="PROSITE-ProRule" id="PRU10141"/>
    </source>
</evidence>
<comment type="caution">
    <text evidence="8">The sequence shown here is derived from an EMBL/GenBank/DDBJ whole genome shotgun (WGS) entry which is preliminary data.</text>
</comment>
<dbReference type="GO" id="GO:0004674">
    <property type="term" value="F:protein serine/threonine kinase activity"/>
    <property type="evidence" value="ECO:0007669"/>
    <property type="project" value="TreeGrafter"/>
</dbReference>
<dbReference type="InterPro" id="IPR000719">
    <property type="entry name" value="Prot_kinase_dom"/>
</dbReference>
<accession>A0A8J8P703</accession>
<reference evidence="8" key="1">
    <citation type="submission" date="2019-06" db="EMBL/GenBank/DDBJ databases">
        <authorList>
            <person name="Zheng W."/>
        </authorList>
    </citation>
    <scope>NUCLEOTIDE SEQUENCE</scope>
    <source>
        <strain evidence="8">QDHG01</strain>
    </source>
</reference>
<organism evidence="8 9">
    <name type="scientific">Halteria grandinella</name>
    <dbReference type="NCBI Taxonomy" id="5974"/>
    <lineage>
        <taxon>Eukaryota</taxon>
        <taxon>Sar</taxon>
        <taxon>Alveolata</taxon>
        <taxon>Ciliophora</taxon>
        <taxon>Intramacronucleata</taxon>
        <taxon>Spirotrichea</taxon>
        <taxon>Stichotrichia</taxon>
        <taxon>Sporadotrichida</taxon>
        <taxon>Halteriidae</taxon>
        <taxon>Halteria</taxon>
    </lineage>
</organism>
<dbReference type="EMBL" id="RRYP01000919">
    <property type="protein sequence ID" value="TNV86666.1"/>
    <property type="molecule type" value="Genomic_DNA"/>
</dbReference>
<dbReference type="PANTHER" id="PTHR24346:SF77">
    <property type="entry name" value="SERINE THREONINE PROTEIN KINASE"/>
    <property type="match status" value="1"/>
</dbReference>
<dbReference type="Proteomes" id="UP000785679">
    <property type="component" value="Unassembled WGS sequence"/>
</dbReference>
<feature type="region of interest" description="Disordered" evidence="6">
    <location>
        <begin position="88"/>
        <end position="113"/>
    </location>
</feature>
<feature type="binding site" evidence="4">
    <location>
        <position position="1148"/>
    </location>
    <ligand>
        <name>ATP</name>
        <dbReference type="ChEBI" id="CHEBI:30616"/>
    </ligand>
</feature>
<dbReference type="GO" id="GO:0005737">
    <property type="term" value="C:cytoplasm"/>
    <property type="evidence" value="ECO:0007669"/>
    <property type="project" value="TreeGrafter"/>
</dbReference>
<feature type="region of interest" description="Disordered" evidence="6">
    <location>
        <begin position="880"/>
        <end position="901"/>
    </location>
</feature>
<dbReference type="SUPFAM" id="SSF56112">
    <property type="entry name" value="Protein kinase-like (PK-like)"/>
    <property type="match status" value="1"/>
</dbReference>
<evidence type="ECO:0000313" key="8">
    <source>
        <dbReference type="EMBL" id="TNV86666.1"/>
    </source>
</evidence>
<evidence type="ECO:0000256" key="1">
    <source>
        <dbReference type="ARBA" id="ARBA00011245"/>
    </source>
</evidence>
<evidence type="ECO:0000256" key="3">
    <source>
        <dbReference type="ARBA" id="ARBA00022840"/>
    </source>
</evidence>
<feature type="domain" description="Protein kinase" evidence="7">
    <location>
        <begin position="1118"/>
        <end position="1381"/>
    </location>
</feature>
<keyword evidence="9" id="KW-1185">Reference proteome</keyword>
<dbReference type="InterPro" id="IPR017441">
    <property type="entry name" value="Protein_kinase_ATP_BS"/>
</dbReference>
<feature type="region of interest" description="Disordered" evidence="6">
    <location>
        <begin position="509"/>
        <end position="529"/>
    </location>
</feature>
<dbReference type="FunFam" id="1.10.510.10:FF:000571">
    <property type="entry name" value="Maternal embryonic leucine zipper kinase"/>
    <property type="match status" value="1"/>
</dbReference>
<evidence type="ECO:0000256" key="2">
    <source>
        <dbReference type="ARBA" id="ARBA00022741"/>
    </source>
</evidence>
<gene>
    <name evidence="8" type="ORF">FGO68_gene14369</name>
</gene>
<dbReference type="PANTHER" id="PTHR24346">
    <property type="entry name" value="MAP/MICROTUBULE AFFINITY-REGULATING KINASE"/>
    <property type="match status" value="1"/>
</dbReference>
<feature type="compositionally biased region" description="Polar residues" evidence="6">
    <location>
        <begin position="859"/>
        <end position="868"/>
    </location>
</feature>
<dbReference type="GO" id="GO:0005524">
    <property type="term" value="F:ATP binding"/>
    <property type="evidence" value="ECO:0007669"/>
    <property type="project" value="UniProtKB-UniRule"/>
</dbReference>
<dbReference type="PROSITE" id="PS50011">
    <property type="entry name" value="PROTEIN_KINASE_DOM"/>
    <property type="match status" value="1"/>
</dbReference>
<feature type="region of interest" description="Disordered" evidence="6">
    <location>
        <begin position="842"/>
        <end position="868"/>
    </location>
</feature>
<evidence type="ECO:0000313" key="9">
    <source>
        <dbReference type="Proteomes" id="UP000785679"/>
    </source>
</evidence>
<keyword evidence="5" id="KW-0175">Coiled coil</keyword>
<proteinExistence type="predicted"/>
<dbReference type="GO" id="GO:0035556">
    <property type="term" value="P:intracellular signal transduction"/>
    <property type="evidence" value="ECO:0007669"/>
    <property type="project" value="TreeGrafter"/>
</dbReference>
<keyword evidence="2 4" id="KW-0547">Nucleotide-binding</keyword>
<sequence>MGNKTCRQSNSNQRSLSEIGSKQIKTAPLSNMPQQIKVRQVKRRFISCQNKKSVANHPETMPPDGGNRLQSTTGFLCLKDLSNDNAAFSSHRDQTAGHNGSKYQQQEEGETRNEAPLHHIKISPAQSSIINDGFETIRPQFLESNVASSVKQKSDLPASPSSFQKIARKRQDDLQNSLPQSGQFQDQDSFQNEQPNQSPPHQLPSAAIRRQKFQIDIKRTSLGLQSYNSSRPSIQKCAIPDTYRKFCSSDCLEHDTQLRQRGQADDNLLRPDINSGIKIGISKDWLSQSYRQKRTIQSSDQNLPGSEHFFLQRRESSIHQINQRRCSVHGGSPKKSQLSNTIAQCNCGFDVTLQKIIIKQGSSYQTSRKQSGVSENHYKMDNLGIQINRCETETSNIRSSQKALGVMGTGAFQESEGRAKELLPMKQSSCNPTIEVSRVPPLCDFIQPQGLHHPANHSNHLTASVNGVSPPSNNLLDYHTIPEDLFDDNLEKKPTGYFPMAKHQLKTMGSLQPKDESNDQTLIPSVKDNSDQQSFAQFVQDYLFVRTHSNQDTKVDNYESPVLGKEQSQEEKRSTPKNKIKSFKLQIEKCNAAFEEEHKVPKINGEQASEIESLLDQLMPLGNEITVVKESLNRVIRLSPSESQKYILNTSHATSLASKQKRTRKMTQDESVIEVTKAETECISSAVASKRGGENLIARIRRLKEVTQQVQSKEESPKKERERKTSFIFTEVQEGANNLIQERSSSRLRGLLGPLKQLTRRLNGDQEQLDELITQRKEAQLQKEVTTYLRHARAESKGQLEEISRIESFLEHNAPSSYSTCTQRFFQPISQEFTIHPDPIKEEEQQATHRSSSQKKAPRSQAFTTGSKFKNTLADQPEFLRSSQKQLQQSPPLIRMKSSSEMSPLVETIEVSEDFLRGANAMETQDNVSEISNNTPSEWPTVSQFLGHNVSVDYSIIDQQEIDSRSYSASILGSQLTRSNLQRDSPPQLQMNCISEAHTAISSKNINQQTNAFKQTPLRSSFQVNKSAIIMSSKTILQNTQKEGSQAALNIPNCPTPQSCAQPMETPPSRAHMEREKETQLLSTVRDDVSTVSKYSVVSKSVISTMRQKDGKKKINQYIVMKEIGKGSFGKVKLVLNTDENNKPYAMKALSKSKLKRIFVGKQRTAMQDVMQEIAIMKKLDHENVVRLYEVLDDPTVDKLYIIMEYVKHGTLISKLSKQKTIVQTQVWKYFRDILAGLHYLHECVGVIHRDIKPDNLLIDENDRVKISDFGVSFILENGTDDIQSTAGSNYFFSPEICAGHSYKGKKSDIWALGITLYFIMFKKYPFNSSSIPALYHKIQTEEPDYPTDANTLLVDLLKKMLTKDPEQRSSLSELISHDWVTCNGIQPLPIHFYPAITVRPTDKSNAISMVSIIANIRIKLRQKISEQKQMRKMSCQ</sequence>
<feature type="region of interest" description="Disordered" evidence="6">
    <location>
        <begin position="1"/>
        <end position="25"/>
    </location>
</feature>
<dbReference type="FunFam" id="3.30.200.20:FF:000042">
    <property type="entry name" value="Aurora kinase A"/>
    <property type="match status" value="1"/>
</dbReference>
<feature type="region of interest" description="Disordered" evidence="6">
    <location>
        <begin position="167"/>
        <end position="204"/>
    </location>
</feature>
<dbReference type="Gene3D" id="1.10.510.10">
    <property type="entry name" value="Transferase(Phosphotransferase) domain 1"/>
    <property type="match status" value="1"/>
</dbReference>
<comment type="subunit">
    <text evidence="1">Monomer.</text>
</comment>
<dbReference type="InterPro" id="IPR008271">
    <property type="entry name" value="Ser/Thr_kinase_AS"/>
</dbReference>
<feature type="coiled-coil region" evidence="5">
    <location>
        <begin position="755"/>
        <end position="782"/>
    </location>
</feature>
<feature type="region of interest" description="Disordered" evidence="6">
    <location>
        <begin position="554"/>
        <end position="577"/>
    </location>
</feature>
<feature type="compositionally biased region" description="Low complexity" evidence="6">
    <location>
        <begin position="882"/>
        <end position="893"/>
    </location>
</feature>
<feature type="compositionally biased region" description="Low complexity" evidence="6">
    <location>
        <begin position="180"/>
        <end position="191"/>
    </location>
</feature>
<dbReference type="CDD" id="cd14008">
    <property type="entry name" value="STKc_LKB1_CaMKK"/>
    <property type="match status" value="1"/>
</dbReference>
<dbReference type="OrthoDB" id="10633526at2759"/>
<feature type="compositionally biased region" description="Polar residues" evidence="6">
    <location>
        <begin position="96"/>
        <end position="106"/>
    </location>
</feature>